<keyword evidence="2" id="KW-1185">Reference proteome</keyword>
<dbReference type="KEGG" id="vg:9926478"/>
<evidence type="ECO:0000313" key="2">
    <source>
        <dbReference type="Proteomes" id="UP000008731"/>
    </source>
</evidence>
<gene>
    <name evidence="1" type="ORF">Acj9p044</name>
</gene>
<evidence type="ECO:0008006" key="3">
    <source>
        <dbReference type="Google" id="ProtNLM"/>
    </source>
</evidence>
<reference evidence="1 2" key="1">
    <citation type="journal article" date="2010" name="Virol. J.">
        <title>Genomes of the T4-related bacteriophages as windows on microbial genome evolution.</title>
        <authorList>
            <person name="Petrov V.M."/>
            <person name="Ratnayaka S."/>
            <person name="Nolan J.M."/>
            <person name="Miller E.S."/>
            <person name="Karam J.D."/>
        </authorList>
    </citation>
    <scope>NUCLEOTIDE SEQUENCE [LARGE SCALE GENOMIC DNA]</scope>
</reference>
<dbReference type="EMBL" id="HM004124">
    <property type="protein sequence ID" value="ADG59944.1"/>
    <property type="molecule type" value="Genomic_DNA"/>
</dbReference>
<organism evidence="1 2">
    <name type="scientific">Acinetobacter phage Acj9</name>
    <dbReference type="NCBI Taxonomy" id="760939"/>
    <lineage>
        <taxon>Viruses</taxon>
        <taxon>Duplodnaviria</taxon>
        <taxon>Heunggongvirae</taxon>
        <taxon>Uroviricota</taxon>
        <taxon>Caudoviricetes</taxon>
        <taxon>Pantevenvirales</taxon>
        <taxon>Straboviridae</taxon>
        <taxon>Twarogvirinae</taxon>
        <taxon>Acajnonavirus</taxon>
        <taxon>Acajnonavirus acj9</taxon>
    </lineage>
</organism>
<dbReference type="GeneID" id="9926478"/>
<dbReference type="Gene3D" id="3.40.50.450">
    <property type="match status" value="1"/>
</dbReference>
<evidence type="ECO:0000313" key="1">
    <source>
        <dbReference type="EMBL" id="ADG59944.1"/>
    </source>
</evidence>
<proteinExistence type="predicted"/>
<name>E5EPH8_9CAUD</name>
<sequence length="168" mass="18442">MKYAGIGSRATPLEILRIMRQIAAELEKAGYTCRTGGALGADKAFIDGAPSTTELWLPWDGYNGYSSDNPEPTEREERFASKYHPNWKACKSGARKMHARNCNIALGANLDDPVDFIVCWTPNGEMTGGTAQALRVAIDYDIPIYNLGAKAGPASVLKRLRDYIQSQK</sequence>
<dbReference type="RefSeq" id="YP_004010181.1">
    <property type="nucleotide sequence ID" value="NC_014663.1"/>
</dbReference>
<dbReference type="OrthoDB" id="24011at10239"/>
<dbReference type="Proteomes" id="UP000008731">
    <property type="component" value="Segment"/>
</dbReference>
<protein>
    <recommendedName>
        <fullName evidence="3">DNA recombination-mediator protein A</fullName>
    </recommendedName>
</protein>
<dbReference type="SUPFAM" id="SSF102405">
    <property type="entry name" value="MCP/YpsA-like"/>
    <property type="match status" value="1"/>
</dbReference>
<accession>E5EPH8</accession>